<proteinExistence type="predicted"/>
<gene>
    <name evidence="3" type="ORF">LCGC14_0529980</name>
</gene>
<keyword evidence="1" id="KW-0472">Membrane</keyword>
<dbReference type="InterPro" id="IPR050789">
    <property type="entry name" value="Diverse_Enzym_Activities"/>
</dbReference>
<dbReference type="PANTHER" id="PTHR43283:SF7">
    <property type="entry name" value="BETA-LACTAMASE-RELATED DOMAIN-CONTAINING PROTEIN"/>
    <property type="match status" value="1"/>
</dbReference>
<dbReference type="PANTHER" id="PTHR43283">
    <property type="entry name" value="BETA-LACTAMASE-RELATED"/>
    <property type="match status" value="1"/>
</dbReference>
<dbReference type="GO" id="GO:0016020">
    <property type="term" value="C:membrane"/>
    <property type="evidence" value="ECO:0007669"/>
    <property type="project" value="InterPro"/>
</dbReference>
<protein>
    <recommendedName>
        <fullName evidence="2">Cadherin domain-containing protein</fullName>
    </recommendedName>
</protein>
<keyword evidence="1" id="KW-0812">Transmembrane</keyword>
<dbReference type="Gene3D" id="3.40.710.10">
    <property type="entry name" value="DD-peptidase/beta-lactamase superfamily"/>
    <property type="match status" value="1"/>
</dbReference>
<evidence type="ECO:0000313" key="3">
    <source>
        <dbReference type="EMBL" id="KKN60648.1"/>
    </source>
</evidence>
<keyword evidence="1" id="KW-1133">Transmembrane helix</keyword>
<evidence type="ECO:0000256" key="1">
    <source>
        <dbReference type="SAM" id="Phobius"/>
    </source>
</evidence>
<name>A0A0F9V427_9ZZZZ</name>
<dbReference type="InterPro" id="IPR002126">
    <property type="entry name" value="Cadherin-like_dom"/>
</dbReference>
<comment type="caution">
    <text evidence="3">The sequence shown here is derived from an EMBL/GenBank/DDBJ whole genome shotgun (WGS) entry which is preliminary data.</text>
</comment>
<dbReference type="PROSITE" id="PS50268">
    <property type="entry name" value="CADHERIN_2"/>
    <property type="match status" value="1"/>
</dbReference>
<dbReference type="SUPFAM" id="SSF56601">
    <property type="entry name" value="beta-lactamase/transpeptidase-like"/>
    <property type="match status" value="1"/>
</dbReference>
<dbReference type="InterPro" id="IPR001466">
    <property type="entry name" value="Beta-lactam-related"/>
</dbReference>
<dbReference type="GO" id="GO:0007156">
    <property type="term" value="P:homophilic cell adhesion via plasma membrane adhesion molecules"/>
    <property type="evidence" value="ECO:0007669"/>
    <property type="project" value="InterPro"/>
</dbReference>
<reference evidence="3" key="1">
    <citation type="journal article" date="2015" name="Nature">
        <title>Complex archaea that bridge the gap between prokaryotes and eukaryotes.</title>
        <authorList>
            <person name="Spang A."/>
            <person name="Saw J.H."/>
            <person name="Jorgensen S.L."/>
            <person name="Zaremba-Niedzwiedzka K."/>
            <person name="Martijn J."/>
            <person name="Lind A.E."/>
            <person name="van Eijk R."/>
            <person name="Schleper C."/>
            <person name="Guy L."/>
            <person name="Ettema T.J."/>
        </authorList>
    </citation>
    <scope>NUCLEOTIDE SEQUENCE</scope>
</reference>
<evidence type="ECO:0000259" key="2">
    <source>
        <dbReference type="PROSITE" id="PS50268"/>
    </source>
</evidence>
<dbReference type="Pfam" id="PF00144">
    <property type="entry name" value="Beta-lactamase"/>
    <property type="match status" value="1"/>
</dbReference>
<feature type="transmembrane region" description="Helical" evidence="1">
    <location>
        <begin position="475"/>
        <end position="493"/>
    </location>
</feature>
<feature type="domain" description="Cadherin" evidence="2">
    <location>
        <begin position="382"/>
        <end position="475"/>
    </location>
</feature>
<organism evidence="3">
    <name type="scientific">marine sediment metagenome</name>
    <dbReference type="NCBI Taxonomy" id="412755"/>
    <lineage>
        <taxon>unclassified sequences</taxon>
        <taxon>metagenomes</taxon>
        <taxon>ecological metagenomes</taxon>
    </lineage>
</organism>
<dbReference type="GO" id="GO:0005509">
    <property type="term" value="F:calcium ion binding"/>
    <property type="evidence" value="ECO:0007669"/>
    <property type="project" value="InterPro"/>
</dbReference>
<dbReference type="AlphaFoldDB" id="A0A0F9V427"/>
<dbReference type="InterPro" id="IPR012338">
    <property type="entry name" value="Beta-lactam/transpept-like"/>
</dbReference>
<accession>A0A0F9V427</accession>
<sequence>MKNKLEKLLFTCIISLVLISSFSLASLSMRGISESVDSTPFSVSNLSTQDIFWPSNSSDWTEVAPETQGLDSDKISEMFEFIEDGSHDIHSVIIVRNGYLLTEEYLYNSTLLNTKSYFGGEKIHMQQSTTKSLISILIGIALQEGFLDNLNQTLYEFFVNIWDSNFTDSELKKNITIEQLLTMNSGFGESPSYFLISADSIKFALQLISLEFTPGEAGEYLYSNDGVNLLSGIITNVTGKSTEEFAQEYLFTPLGISEDEYYWWHDDKGISYGGYGFDCSPKVQAKLGILSLNNGTWNGTQIANKDYMKDATTTQISTPWVNYGYLFWTNGPFEGYMMIGAGGQFIYVIPKYNITVGFTGDNEMSYDFLLRNFIVQFAEDNAPDWDQIPEDQLVREGDSFFYDVNASDTSGVEFSINDTVNFNITSEGIITNSTSLFVAVYPLEIRSYNPFNNSITATINIRVESISSSNGIPGFDFNMILIMILCTSVVLISRRKKDSKNQ</sequence>
<dbReference type="EMBL" id="LAZR01000688">
    <property type="protein sequence ID" value="KKN60648.1"/>
    <property type="molecule type" value="Genomic_DNA"/>
</dbReference>